<dbReference type="AlphaFoldDB" id="A0AAE7CAR7"/>
<reference evidence="2 3" key="1">
    <citation type="journal article" date="2020" name="Mol. Plant Pathol.">
        <title>Plasmid composition and the chpG gene determine the virulence level of Clavibacter capsici natural isolates in pepper.</title>
        <authorList>
            <person name="Hwang I.S."/>
            <person name="Lee H.M."/>
            <person name="Oh E.J."/>
            <person name="Lee S."/>
            <person name="Heu S."/>
            <person name="Oh C.S."/>
        </authorList>
    </citation>
    <scope>NUCLEOTIDE SEQUENCE [LARGE SCALE GENOMIC DNA]</scope>
    <source>
        <strain evidence="2 3">1101</strain>
    </source>
</reference>
<keyword evidence="3" id="KW-1185">Reference proteome</keyword>
<evidence type="ECO:0000313" key="2">
    <source>
        <dbReference type="EMBL" id="QIS43827.1"/>
    </source>
</evidence>
<keyword evidence="1" id="KW-0812">Transmembrane</keyword>
<proteinExistence type="predicted"/>
<accession>A0AAE7CAR7</accession>
<dbReference type="EMBL" id="CP048049">
    <property type="protein sequence ID" value="QIS43827.1"/>
    <property type="molecule type" value="Genomic_DNA"/>
</dbReference>
<dbReference type="Proteomes" id="UP000503164">
    <property type="component" value="Chromosome"/>
</dbReference>
<feature type="transmembrane region" description="Helical" evidence="1">
    <location>
        <begin position="21"/>
        <end position="38"/>
    </location>
</feature>
<evidence type="ECO:0000256" key="1">
    <source>
        <dbReference type="SAM" id="Phobius"/>
    </source>
</evidence>
<keyword evidence="1" id="KW-0472">Membrane</keyword>
<gene>
    <name evidence="2" type="ORF">GW570_01285</name>
</gene>
<evidence type="ECO:0000313" key="3">
    <source>
        <dbReference type="Proteomes" id="UP000503164"/>
    </source>
</evidence>
<protein>
    <submittedName>
        <fullName evidence="2">Uncharacterized protein</fullName>
    </submittedName>
</protein>
<feature type="transmembrane region" description="Helical" evidence="1">
    <location>
        <begin position="70"/>
        <end position="92"/>
    </location>
</feature>
<name>A0AAE7CAR7_9MICO</name>
<dbReference type="KEGG" id="ccap:AES38_01280"/>
<sequence>MSTDSTYRRLVRRETHSSRSGIAVTLAVILILVLAWLGTEAVLQAVGAAPLLVAPSDAVTAALDAVSAPAGWLVAAGVVAALVGLVLVVVGLKPGRRGRRGASSARTAAVVDDRVIARSLARTASYAGGVSPEQVDVSVAHRTALVRLTPTSGRATDVHAVEEAVRAELAGYDYAPALTAKVTLAQEGKVG</sequence>
<organism evidence="2 3">
    <name type="scientific">Clavibacter capsici</name>
    <dbReference type="NCBI Taxonomy" id="1874630"/>
    <lineage>
        <taxon>Bacteria</taxon>
        <taxon>Bacillati</taxon>
        <taxon>Actinomycetota</taxon>
        <taxon>Actinomycetes</taxon>
        <taxon>Micrococcales</taxon>
        <taxon>Microbacteriaceae</taxon>
        <taxon>Clavibacter</taxon>
    </lineage>
</organism>
<keyword evidence="1" id="KW-1133">Transmembrane helix</keyword>
<dbReference type="RefSeq" id="WP_053773450.1">
    <property type="nucleotide sequence ID" value="NZ_CP012573.1"/>
</dbReference>